<keyword evidence="2" id="KW-0862">Zinc</keyword>
<keyword evidence="5" id="KW-1185">Reference proteome</keyword>
<keyword evidence="4" id="KW-0378">Hydrolase</keyword>
<dbReference type="InterPro" id="IPR016192">
    <property type="entry name" value="APOBEC/CMP_deaminase_Zn-bd"/>
</dbReference>
<protein>
    <submittedName>
        <fullName evidence="4">Nucleoside deaminase</fullName>
        <ecNumber evidence="4">3.5.4.33</ecNumber>
    </submittedName>
</protein>
<dbReference type="RefSeq" id="WP_305993746.1">
    <property type="nucleotide sequence ID" value="NZ_JAVAMP010000014.1"/>
</dbReference>
<feature type="domain" description="CMP/dCMP-type deaminase" evidence="3">
    <location>
        <begin position="3"/>
        <end position="115"/>
    </location>
</feature>
<proteinExistence type="predicted"/>
<dbReference type="PANTHER" id="PTHR11079:SF161">
    <property type="entry name" value="CMP_DCMP-TYPE DEAMINASE DOMAIN-CONTAINING PROTEIN"/>
    <property type="match status" value="1"/>
</dbReference>
<dbReference type="PROSITE" id="PS51747">
    <property type="entry name" value="CYT_DCMP_DEAMINASES_2"/>
    <property type="match status" value="1"/>
</dbReference>
<dbReference type="InterPro" id="IPR016193">
    <property type="entry name" value="Cytidine_deaminase-like"/>
</dbReference>
<comment type="caution">
    <text evidence="4">The sequence shown here is derived from an EMBL/GenBank/DDBJ whole genome shotgun (WGS) entry which is preliminary data.</text>
</comment>
<accession>A0ABT9J498</accession>
<dbReference type="PROSITE" id="PS00903">
    <property type="entry name" value="CYT_DCMP_DEAMINASES_1"/>
    <property type="match status" value="1"/>
</dbReference>
<gene>
    <name evidence="4" type="ORF">Q5Y73_20310</name>
</gene>
<name>A0ABT9J498_9BACL</name>
<dbReference type="InterPro" id="IPR002125">
    <property type="entry name" value="CMP_dCMP_dom"/>
</dbReference>
<evidence type="ECO:0000256" key="1">
    <source>
        <dbReference type="ARBA" id="ARBA00022723"/>
    </source>
</evidence>
<dbReference type="EMBL" id="JAVAMP010000014">
    <property type="protein sequence ID" value="MDP5276442.1"/>
    <property type="molecule type" value="Genomic_DNA"/>
</dbReference>
<organism evidence="4 5">
    <name type="scientific">Chengkuizengella axinellae</name>
    <dbReference type="NCBI Taxonomy" id="3064388"/>
    <lineage>
        <taxon>Bacteria</taxon>
        <taxon>Bacillati</taxon>
        <taxon>Bacillota</taxon>
        <taxon>Bacilli</taxon>
        <taxon>Bacillales</taxon>
        <taxon>Paenibacillaceae</taxon>
        <taxon>Chengkuizengella</taxon>
    </lineage>
</organism>
<dbReference type="GO" id="GO:0052717">
    <property type="term" value="F:tRNA-specific adenosine-34 deaminase activity"/>
    <property type="evidence" value="ECO:0007669"/>
    <property type="project" value="UniProtKB-EC"/>
</dbReference>
<dbReference type="SUPFAM" id="SSF53927">
    <property type="entry name" value="Cytidine deaminase-like"/>
    <property type="match status" value="1"/>
</dbReference>
<dbReference type="Gene3D" id="3.40.140.10">
    <property type="entry name" value="Cytidine Deaminase, domain 2"/>
    <property type="match status" value="1"/>
</dbReference>
<evidence type="ECO:0000259" key="3">
    <source>
        <dbReference type="PROSITE" id="PS51747"/>
    </source>
</evidence>
<sequence length="151" mass="17106">MRKNDEYFMKKALNIAFQARSAGNEPFGAILVKDDEVIMIGENKINTLCDPTHHAEIGLIRKFCTEHNIFDLCQYSLYTSCEPCVMCSGAMVWSKLGKIVYSVSHDQLAKIAGSNIMISCKEVFDKSPQKPVVVEKILNEEGLKVFEEYKF</sequence>
<keyword evidence="1" id="KW-0479">Metal-binding</keyword>
<dbReference type="Proteomes" id="UP001231941">
    <property type="component" value="Unassembled WGS sequence"/>
</dbReference>
<dbReference type="CDD" id="cd01285">
    <property type="entry name" value="nucleoside_deaminase"/>
    <property type="match status" value="1"/>
</dbReference>
<evidence type="ECO:0000313" key="4">
    <source>
        <dbReference type="EMBL" id="MDP5276442.1"/>
    </source>
</evidence>
<reference evidence="4 5" key="1">
    <citation type="submission" date="2023-08" db="EMBL/GenBank/DDBJ databases">
        <authorList>
            <person name="Park J.-S."/>
        </authorList>
    </citation>
    <scope>NUCLEOTIDE SEQUENCE [LARGE SCALE GENOMIC DNA]</scope>
    <source>
        <strain evidence="4 5">2205SS18-9</strain>
    </source>
</reference>
<dbReference type="PANTHER" id="PTHR11079">
    <property type="entry name" value="CYTOSINE DEAMINASE FAMILY MEMBER"/>
    <property type="match status" value="1"/>
</dbReference>
<dbReference type="EC" id="3.5.4.33" evidence="4"/>
<evidence type="ECO:0000313" key="5">
    <source>
        <dbReference type="Proteomes" id="UP001231941"/>
    </source>
</evidence>
<dbReference type="Pfam" id="PF00383">
    <property type="entry name" value="dCMP_cyt_deam_1"/>
    <property type="match status" value="1"/>
</dbReference>
<evidence type="ECO:0000256" key="2">
    <source>
        <dbReference type="ARBA" id="ARBA00022833"/>
    </source>
</evidence>